<sequence length="72" mass="8429">MTANPEGVNPESKLQFHALQVALMLYGNSKKRADSMIFPLLKRYEEAKLSPSLESHGPKELKWRYNLWRRIN</sequence>
<organism evidence="1 2">
    <name type="scientific">Rhizoclosmatium globosum</name>
    <dbReference type="NCBI Taxonomy" id="329046"/>
    <lineage>
        <taxon>Eukaryota</taxon>
        <taxon>Fungi</taxon>
        <taxon>Fungi incertae sedis</taxon>
        <taxon>Chytridiomycota</taxon>
        <taxon>Chytridiomycota incertae sedis</taxon>
        <taxon>Chytridiomycetes</taxon>
        <taxon>Chytridiales</taxon>
        <taxon>Chytriomycetaceae</taxon>
        <taxon>Rhizoclosmatium</taxon>
    </lineage>
</organism>
<name>A0A1Y2BMM3_9FUNG</name>
<gene>
    <name evidence="1" type="ORF">BCR33DRAFT_722480</name>
</gene>
<reference evidence="1 2" key="1">
    <citation type="submission" date="2016-07" db="EMBL/GenBank/DDBJ databases">
        <title>Pervasive Adenine N6-methylation of Active Genes in Fungi.</title>
        <authorList>
            <consortium name="DOE Joint Genome Institute"/>
            <person name="Mondo S.J."/>
            <person name="Dannebaum R.O."/>
            <person name="Kuo R.C."/>
            <person name="Labutti K."/>
            <person name="Haridas S."/>
            <person name="Kuo A."/>
            <person name="Salamov A."/>
            <person name="Ahrendt S.R."/>
            <person name="Lipzen A."/>
            <person name="Sullivan W."/>
            <person name="Andreopoulos W.B."/>
            <person name="Clum A."/>
            <person name="Lindquist E."/>
            <person name="Daum C."/>
            <person name="Ramamoorthy G.K."/>
            <person name="Gryganskyi A."/>
            <person name="Culley D."/>
            <person name="Magnuson J.K."/>
            <person name="James T.Y."/>
            <person name="O'Malley M.A."/>
            <person name="Stajich J.E."/>
            <person name="Spatafora J.W."/>
            <person name="Visel A."/>
            <person name="Grigoriev I.V."/>
        </authorList>
    </citation>
    <scope>NUCLEOTIDE SEQUENCE [LARGE SCALE GENOMIC DNA]</scope>
    <source>
        <strain evidence="1 2">JEL800</strain>
    </source>
</reference>
<accession>A0A1Y2BMM3</accession>
<dbReference type="Proteomes" id="UP000193642">
    <property type="component" value="Unassembled WGS sequence"/>
</dbReference>
<comment type="caution">
    <text evidence="1">The sequence shown here is derived from an EMBL/GenBank/DDBJ whole genome shotgun (WGS) entry which is preliminary data.</text>
</comment>
<dbReference type="AlphaFoldDB" id="A0A1Y2BMM3"/>
<evidence type="ECO:0000313" key="1">
    <source>
        <dbReference type="EMBL" id="ORY36011.1"/>
    </source>
</evidence>
<evidence type="ECO:0000313" key="2">
    <source>
        <dbReference type="Proteomes" id="UP000193642"/>
    </source>
</evidence>
<protein>
    <submittedName>
        <fullName evidence="1">Uncharacterized protein</fullName>
    </submittedName>
</protein>
<dbReference type="EMBL" id="MCGO01000059">
    <property type="protein sequence ID" value="ORY36011.1"/>
    <property type="molecule type" value="Genomic_DNA"/>
</dbReference>
<proteinExistence type="predicted"/>
<keyword evidence="2" id="KW-1185">Reference proteome</keyword>